<comment type="caution">
    <text evidence="1">The sequence shown here is derived from an EMBL/GenBank/DDBJ whole genome shotgun (WGS) entry which is preliminary data.</text>
</comment>
<accession>A0A930YWF0</accession>
<evidence type="ECO:0000313" key="1">
    <source>
        <dbReference type="EMBL" id="MBF5027571.1"/>
    </source>
</evidence>
<evidence type="ECO:0008006" key="3">
    <source>
        <dbReference type="Google" id="ProtNLM"/>
    </source>
</evidence>
<dbReference type="Proteomes" id="UP000694480">
    <property type="component" value="Unassembled WGS sequence"/>
</dbReference>
<protein>
    <recommendedName>
        <fullName evidence="3">GIY-YIG domain-containing protein</fullName>
    </recommendedName>
</protein>
<gene>
    <name evidence="1" type="ORF">IC612_07150</name>
</gene>
<evidence type="ECO:0000313" key="2">
    <source>
        <dbReference type="Proteomes" id="UP000694480"/>
    </source>
</evidence>
<dbReference type="EMBL" id="JADKYY010000008">
    <property type="protein sequence ID" value="MBF5027571.1"/>
    <property type="molecule type" value="Genomic_DNA"/>
</dbReference>
<organism evidence="1 2">
    <name type="scientific">Planobacterium oryzisoli</name>
    <dbReference type="NCBI Taxonomy" id="2771435"/>
    <lineage>
        <taxon>Bacteria</taxon>
        <taxon>Pseudomonadati</taxon>
        <taxon>Bacteroidota</taxon>
        <taxon>Flavobacteriia</taxon>
        <taxon>Flavobacteriales</taxon>
        <taxon>Weeksellaceae</taxon>
        <taxon>Chryseobacterium group</taxon>
        <taxon>Chryseobacterium</taxon>
    </lineage>
</organism>
<reference evidence="1" key="1">
    <citation type="submission" date="2020-11" db="EMBL/GenBank/DDBJ databases">
        <title>Genome seq and assembly of Planobacterium sp.</title>
        <authorList>
            <person name="Chhetri G."/>
        </authorList>
    </citation>
    <scope>NUCLEOTIDE SEQUENCE</scope>
    <source>
        <strain evidence="1">GCR5</strain>
    </source>
</reference>
<dbReference type="RefSeq" id="WP_194739502.1">
    <property type="nucleotide sequence ID" value="NZ_JADKYY010000008.1"/>
</dbReference>
<proteinExistence type="predicted"/>
<keyword evidence="2" id="KW-1185">Reference proteome</keyword>
<sequence>MIDIKNAAKSYIENLTATLERVAKYSEGISFQKIKLDFVDYQESHLKILDKSNGIYMIALSENCSIKPEKICSKVNSFKKNKRKYKFPKVNEKNCVGENRILYIGKSKGNMKKRIEAHLGLANPSTYALQLKFWGEDNYLKDAKLEIHYAFVEMPDEDIETDILEILETALHKNYKPMLGRSGH</sequence>
<dbReference type="AlphaFoldDB" id="A0A930YWF0"/>
<name>A0A930YWF0_9FLAO</name>